<accession>A0ABN3X3L1</accession>
<evidence type="ECO:0000313" key="3">
    <source>
        <dbReference type="Proteomes" id="UP001501102"/>
    </source>
</evidence>
<feature type="compositionally biased region" description="Basic residues" evidence="1">
    <location>
        <begin position="189"/>
        <end position="207"/>
    </location>
</feature>
<feature type="region of interest" description="Disordered" evidence="1">
    <location>
        <begin position="139"/>
        <end position="213"/>
    </location>
</feature>
<dbReference type="EMBL" id="BAAAXZ010000133">
    <property type="protein sequence ID" value="GAA2936553.1"/>
    <property type="molecule type" value="Genomic_DNA"/>
</dbReference>
<protein>
    <submittedName>
        <fullName evidence="2">Uncharacterized protein</fullName>
    </submittedName>
</protein>
<gene>
    <name evidence="2" type="ORF">GCM10020221_35350</name>
</gene>
<evidence type="ECO:0000256" key="1">
    <source>
        <dbReference type="SAM" id="MobiDB-lite"/>
    </source>
</evidence>
<reference evidence="2 3" key="1">
    <citation type="journal article" date="2019" name="Int. J. Syst. Evol. Microbiol.">
        <title>The Global Catalogue of Microorganisms (GCM) 10K type strain sequencing project: providing services to taxonomists for standard genome sequencing and annotation.</title>
        <authorList>
            <consortium name="The Broad Institute Genomics Platform"/>
            <consortium name="The Broad Institute Genome Sequencing Center for Infectious Disease"/>
            <person name="Wu L."/>
            <person name="Ma J."/>
        </authorList>
    </citation>
    <scope>NUCLEOTIDE SEQUENCE [LARGE SCALE GENOMIC DNA]</scope>
    <source>
        <strain evidence="2 3">JCM 4087</strain>
    </source>
</reference>
<proteinExistence type="predicted"/>
<organism evidence="2 3">
    <name type="scientific">Streptomyces thioluteus</name>
    <dbReference type="NCBI Taxonomy" id="66431"/>
    <lineage>
        <taxon>Bacteria</taxon>
        <taxon>Bacillati</taxon>
        <taxon>Actinomycetota</taxon>
        <taxon>Actinomycetes</taxon>
        <taxon>Kitasatosporales</taxon>
        <taxon>Streptomycetaceae</taxon>
        <taxon>Streptomyces</taxon>
    </lineage>
</organism>
<dbReference type="Proteomes" id="UP001501102">
    <property type="component" value="Unassembled WGS sequence"/>
</dbReference>
<sequence>MVVGSVPGASVSGVMAPWSVEVRAQAGAGVSAGEGGSVAGVRPVRGVAPAPAAAAAAWRREVRVRVGQGREVRGWGHAAAVPERGVVGRVALEQGVAVRVARGQEVAVRVAPEQEVLEQEVLEGVAPVQEVPVGAARGERAGREAGGVEQGVREERRVAGRAEPAEPVGVAGASAGGAWGSGSTTPRQRIPHGARDRGRRCRGRRRTTAGFPR</sequence>
<evidence type="ECO:0000313" key="2">
    <source>
        <dbReference type="EMBL" id="GAA2936553.1"/>
    </source>
</evidence>
<name>A0ABN3X3L1_STRTU</name>
<keyword evidence="3" id="KW-1185">Reference proteome</keyword>
<comment type="caution">
    <text evidence="2">The sequence shown here is derived from an EMBL/GenBank/DDBJ whole genome shotgun (WGS) entry which is preliminary data.</text>
</comment>
<feature type="compositionally biased region" description="Basic and acidic residues" evidence="1">
    <location>
        <begin position="151"/>
        <end position="164"/>
    </location>
</feature>